<evidence type="ECO:0000256" key="4">
    <source>
        <dbReference type="ARBA" id="ARBA00023136"/>
    </source>
</evidence>
<comment type="subcellular location">
    <subcellularLocation>
        <location evidence="1">Membrane</location>
        <topology evidence="1">Multi-pass membrane protein</topology>
    </subcellularLocation>
</comment>
<evidence type="ECO:0000256" key="5">
    <source>
        <dbReference type="SAM" id="Phobius"/>
    </source>
</evidence>
<dbReference type="GO" id="GO:0006457">
    <property type="term" value="P:protein folding"/>
    <property type="evidence" value="ECO:0007669"/>
    <property type="project" value="InterPro"/>
</dbReference>
<dbReference type="EMBL" id="CP064786">
    <property type="protein sequence ID" value="QSG03184.1"/>
    <property type="molecule type" value="Genomic_DNA"/>
</dbReference>
<dbReference type="AlphaFoldDB" id="A0A897MRJ7"/>
<evidence type="ECO:0000256" key="2">
    <source>
        <dbReference type="ARBA" id="ARBA00022692"/>
    </source>
</evidence>
<evidence type="ECO:0000313" key="6">
    <source>
        <dbReference type="EMBL" id="QSG03184.1"/>
    </source>
</evidence>
<sequence length="94" mass="9695">MYPLVVILGIGAYQNNDRPALILLSLSVSGALLAASHPHIQYATVGVGSCTVGGGCTTVQYELLGLSIPNMALIGFLLFIGIAIVGVLDGQLNR</sequence>
<protein>
    <submittedName>
        <fullName evidence="6">Disulfide bond formation protein DsbB</fullName>
    </submittedName>
</protein>
<dbReference type="GO" id="GO:0016020">
    <property type="term" value="C:membrane"/>
    <property type="evidence" value="ECO:0007669"/>
    <property type="project" value="UniProtKB-SubCell"/>
</dbReference>
<dbReference type="GO" id="GO:0015035">
    <property type="term" value="F:protein-disulfide reductase activity"/>
    <property type="evidence" value="ECO:0007669"/>
    <property type="project" value="InterPro"/>
</dbReference>
<dbReference type="InterPro" id="IPR003752">
    <property type="entry name" value="DiS_bond_form_DsbB/BdbC"/>
</dbReference>
<keyword evidence="4 5" id="KW-0472">Membrane</keyword>
<organism evidence="6 7">
    <name type="scientific">Natranaeroarchaeum sulfidigenes</name>
    <dbReference type="NCBI Taxonomy" id="2784880"/>
    <lineage>
        <taxon>Archaea</taxon>
        <taxon>Methanobacteriati</taxon>
        <taxon>Methanobacteriota</taxon>
        <taxon>Stenosarchaea group</taxon>
        <taxon>Halobacteria</taxon>
        <taxon>Halobacteriales</taxon>
        <taxon>Natronoarchaeaceae</taxon>
        <taxon>Natranaeroarchaeum</taxon>
    </lineage>
</organism>
<dbReference type="KEGG" id="hara:AArcS_1983"/>
<name>A0A897MRJ7_9EURY</name>
<dbReference type="Gene3D" id="1.20.1550.10">
    <property type="entry name" value="DsbB-like"/>
    <property type="match status" value="1"/>
</dbReference>
<keyword evidence="3 5" id="KW-1133">Transmembrane helix</keyword>
<dbReference type="SUPFAM" id="SSF158442">
    <property type="entry name" value="DsbB-like"/>
    <property type="match status" value="1"/>
</dbReference>
<proteinExistence type="predicted"/>
<reference evidence="6" key="1">
    <citation type="submission" date="2020-11" db="EMBL/GenBank/DDBJ databases">
        <title>Carbohydrate-dependent, anaerobic sulfur respiration: A novel catabolism in halophilic archaea.</title>
        <authorList>
            <person name="Sorokin D.Y."/>
            <person name="Messina E."/>
            <person name="Smedile F."/>
            <person name="La Cono V."/>
            <person name="Hallsworth J.E."/>
            <person name="Yakimov M.M."/>
        </authorList>
    </citation>
    <scope>NUCLEOTIDE SEQUENCE</scope>
    <source>
        <strain evidence="6">AArc-S</strain>
    </source>
</reference>
<evidence type="ECO:0000256" key="3">
    <source>
        <dbReference type="ARBA" id="ARBA00022989"/>
    </source>
</evidence>
<evidence type="ECO:0000313" key="7">
    <source>
        <dbReference type="Proteomes" id="UP000663586"/>
    </source>
</evidence>
<accession>A0A897MRJ7</accession>
<evidence type="ECO:0000256" key="1">
    <source>
        <dbReference type="ARBA" id="ARBA00004141"/>
    </source>
</evidence>
<dbReference type="InterPro" id="IPR023380">
    <property type="entry name" value="DsbB-like_sf"/>
</dbReference>
<gene>
    <name evidence="6" type="primary">dsbB</name>
    <name evidence="6" type="ORF">AArcS_1983</name>
</gene>
<keyword evidence="7" id="KW-1185">Reference proteome</keyword>
<feature type="transmembrane region" description="Helical" evidence="5">
    <location>
        <begin position="68"/>
        <end position="88"/>
    </location>
</feature>
<keyword evidence="2 5" id="KW-0812">Transmembrane</keyword>
<dbReference type="Pfam" id="PF02600">
    <property type="entry name" value="DsbB"/>
    <property type="match status" value="1"/>
</dbReference>
<dbReference type="Proteomes" id="UP000663586">
    <property type="component" value="Chromosome"/>
</dbReference>